<feature type="domain" description="DUF5724" evidence="2">
    <location>
        <begin position="65"/>
        <end position="1232"/>
    </location>
</feature>
<evidence type="ECO:0000313" key="5">
    <source>
        <dbReference type="Proteomes" id="UP000483286"/>
    </source>
</evidence>
<dbReference type="Pfam" id="PF24879">
    <property type="entry name" value="DUF7737"/>
    <property type="match status" value="1"/>
</dbReference>
<gene>
    <name evidence="4" type="ORF">GO986_00605</name>
</gene>
<sequence length="1632" mass="179282">MDVHDYLRGFEGPWQADFMVRLRTLPDEQATLIRAELKGSGDQAAHQAREAALTDLLHGSDEATRQALAAVFFPQFPEVARRTVEALLTRHPYTEGYSRRAFRAPGDRRMAARAWNWLWSTWQVTRDYPQPLDWFAVHAGLLSPWQSRELGLLLGQAVSDGHEDIFQILRDTASTQHPVARMGRHVPLALLSGTRPDAWALAEGLLLAAQRQEGLRQVILETVDEASPEALTQMLRLILAEDLLRFAATLRAACVWFGLNYDVTDLKAVRAHLTTALGYLEDSASARTAVTSGSGAEAYLALFTLAMRDAIGAAALARPLLADPAPERRMAAAQFLLAADALQGGDLSALLEDPDLRLAALAGGRVSPWTREAQPFSLEEFAAYAGRLPTESRHDPLLFPWLGHVPDRAEAMNSLPRVLGDQPVADLAPYLTHMSSDGRLGVLGRLRERHGNTPQQLDAPTRDLLLTLLQDRQSGVSQEAVQVMGQLTPEPQEVEVLHTLLRRRSADLRRGLIRLLATDPDLGASSALALLAGSNTEQRQAGLQLLQAVGGEVPDGFQPKNVAEETLLAALTEPGAQPTLEGGLGLFDPADLSRAVAPVPAAHDFVPEVARGAGLLRSLNALIETHRETPLTGIGWDGEQTLLLGNVRGGLLRPRADQPMPLADLWNGWWQTRPDPQDGDLTRMAWALSHFVAREDTTEAELDAELYTLAEELAQDVDLSPEELAEALEDDTDEEERAQAAQVAGVREALRRQTIDRTLGPLVPLRLEHMDRVRAVVGYLRAGFSTPADLDLSLDAWATALSGLPADVGLLTDPRYSWRSDDPRDWFAPLRPAWAQLEAATPAQLRRAWDLTLHEGRAFAHLPLQRPSTPLLVRAYEHGWAGRADLLDALIGPRPQRSGYYYGHDFGDLAAATRPRLRDDVPTHPDWRAAVDDVRARVLDVELARGDLETAATPAALALGQVTGAALTLRLLAALGKNPLRRGYQGRSESRDVTFSHLVRVSFPAPADTPAAFAREVRTFGVGEARLLDLAMFAPQWAPLVADVLGWKGLRDGVYWLHAHTRDTNWSVPQDIREGWEAEIAERTPLSATDLMGGAVDVAWFHRMHRTLGKARFHTLLDAAKYASSSGGHKRAELFARALLGELDRDELVTRIREKRNQDAVRALGLLPLGRGPAKRSRDLEARYRLLADFRREARQWGAQKQASERLAADIGLQNLARTAGYADPQRLMWAMEARTAPDWAQTVTEGGVTVGIALTDAGDASLTVRRGEKVLKTLPPALKKLPAVVAIREAVGELGAAQKRMRAALEEAMVRGDHFQNSELHDLARHPVIAPMLHSLLWVLNESQLGWWTGDTLDTLGGPVPIGDQALRLAHPHDLYVGGQWPQLQQEVMTRGLAQPFKQAFREYYPLTAAEQGAARSTRYSGHHVQPGKAAALFKSRGWVTVHEEGVRKTWHAEGLNVWVDTSVGSGTPNEVEGAELRAVYFTTRDGLEALPLAQVPPRLLSETLRDLDLVVSVAHVGGVDPEASQSTTAMRAALLRETLRLLKLGNVRLEHDHALIDGHHSRYTVHLGSGTVHRQPGGFLCIVPVHNHAQGRLFLPFADPDPRTAEVVSKVLLLAEDRKIQDPTILEQLR</sequence>
<dbReference type="RefSeq" id="WP_157457296.1">
    <property type="nucleotide sequence ID" value="NZ_WQLB01000001.1"/>
</dbReference>
<reference evidence="4 5" key="1">
    <citation type="submission" date="2019-12" db="EMBL/GenBank/DDBJ databases">
        <title>Deinococcus sp. HMF7620 Genome sequencing and assembly.</title>
        <authorList>
            <person name="Kang H."/>
            <person name="Kim H."/>
            <person name="Joh K."/>
        </authorList>
    </citation>
    <scope>NUCLEOTIDE SEQUENCE [LARGE SCALE GENOMIC DNA]</scope>
    <source>
        <strain evidence="4 5">HMF7620</strain>
    </source>
</reference>
<comment type="caution">
    <text evidence="4">The sequence shown here is derived from an EMBL/GenBank/DDBJ whole genome shotgun (WGS) entry which is preliminary data.</text>
</comment>
<organism evidence="4 5">
    <name type="scientific">Deinococcus arboris</name>
    <dbReference type="NCBI Taxonomy" id="2682977"/>
    <lineage>
        <taxon>Bacteria</taxon>
        <taxon>Thermotogati</taxon>
        <taxon>Deinococcota</taxon>
        <taxon>Deinococci</taxon>
        <taxon>Deinococcales</taxon>
        <taxon>Deinococcaceae</taxon>
        <taxon>Deinococcus</taxon>
    </lineage>
</organism>
<accession>A0A7C9I0Y0</accession>
<evidence type="ECO:0000259" key="2">
    <source>
        <dbReference type="Pfam" id="PF18991"/>
    </source>
</evidence>
<dbReference type="InterPro" id="IPR016024">
    <property type="entry name" value="ARM-type_fold"/>
</dbReference>
<dbReference type="InterPro" id="IPR025406">
    <property type="entry name" value="DUF4132"/>
</dbReference>
<dbReference type="Pfam" id="PF13569">
    <property type="entry name" value="DUF4132"/>
    <property type="match status" value="1"/>
</dbReference>
<dbReference type="InterPro" id="IPR056639">
    <property type="entry name" value="DUF7737"/>
</dbReference>
<evidence type="ECO:0000259" key="1">
    <source>
        <dbReference type="Pfam" id="PF13569"/>
    </source>
</evidence>
<proteinExistence type="predicted"/>
<dbReference type="Proteomes" id="UP000483286">
    <property type="component" value="Unassembled WGS sequence"/>
</dbReference>
<feature type="domain" description="DUF4132" evidence="1">
    <location>
        <begin position="1270"/>
        <end position="1440"/>
    </location>
</feature>
<feature type="domain" description="DUF7737" evidence="3">
    <location>
        <begin position="1531"/>
        <end position="1631"/>
    </location>
</feature>
<name>A0A7C9I0Y0_9DEIO</name>
<dbReference type="SUPFAM" id="SSF48371">
    <property type="entry name" value="ARM repeat"/>
    <property type="match status" value="1"/>
</dbReference>
<dbReference type="Pfam" id="PF18991">
    <property type="entry name" value="DUF5724"/>
    <property type="match status" value="1"/>
</dbReference>
<dbReference type="InterPro" id="IPR043782">
    <property type="entry name" value="DUF5724"/>
</dbReference>
<protein>
    <submittedName>
        <fullName evidence="4">DUF4132 domain-containing protein</fullName>
    </submittedName>
</protein>
<keyword evidence="5" id="KW-1185">Reference proteome</keyword>
<evidence type="ECO:0000313" key="4">
    <source>
        <dbReference type="EMBL" id="MVN85271.1"/>
    </source>
</evidence>
<evidence type="ECO:0000259" key="3">
    <source>
        <dbReference type="Pfam" id="PF24879"/>
    </source>
</evidence>
<dbReference type="EMBL" id="WQLB01000001">
    <property type="protein sequence ID" value="MVN85271.1"/>
    <property type="molecule type" value="Genomic_DNA"/>
</dbReference>